<gene>
    <name evidence="1" type="ORF">MYCFIDRAFT_207564</name>
</gene>
<dbReference type="HOGENOM" id="CLU_963543_0_0_1"/>
<reference evidence="1 2" key="1">
    <citation type="journal article" date="2012" name="PLoS Pathog.">
        <title>Diverse lifestyles and strategies of plant pathogenesis encoded in the genomes of eighteen Dothideomycetes fungi.</title>
        <authorList>
            <person name="Ohm R.A."/>
            <person name="Feau N."/>
            <person name="Henrissat B."/>
            <person name="Schoch C.L."/>
            <person name="Horwitz B.A."/>
            <person name="Barry K.W."/>
            <person name="Condon B.J."/>
            <person name="Copeland A.C."/>
            <person name="Dhillon B."/>
            <person name="Glaser F."/>
            <person name="Hesse C.N."/>
            <person name="Kosti I."/>
            <person name="LaButti K."/>
            <person name="Lindquist E.A."/>
            <person name="Lucas S."/>
            <person name="Salamov A.A."/>
            <person name="Bradshaw R.E."/>
            <person name="Ciuffetti L."/>
            <person name="Hamelin R.C."/>
            <person name="Kema G.H.J."/>
            <person name="Lawrence C."/>
            <person name="Scott J.A."/>
            <person name="Spatafora J.W."/>
            <person name="Turgeon B.G."/>
            <person name="de Wit P.J.G.M."/>
            <person name="Zhong S."/>
            <person name="Goodwin S.B."/>
            <person name="Grigoriev I.V."/>
        </authorList>
    </citation>
    <scope>NUCLEOTIDE SEQUENCE [LARGE SCALE GENOMIC DNA]</scope>
    <source>
        <strain evidence="1 2">CIRAD86</strain>
    </source>
</reference>
<dbReference type="EMBL" id="KB446558">
    <property type="protein sequence ID" value="EME82649.1"/>
    <property type="molecule type" value="Genomic_DNA"/>
</dbReference>
<accession>M2ZUG7</accession>
<protein>
    <submittedName>
        <fullName evidence="1">Uncharacterized protein</fullName>
    </submittedName>
</protein>
<organism evidence="1 2">
    <name type="scientific">Pseudocercospora fijiensis (strain CIRAD86)</name>
    <name type="common">Black leaf streak disease fungus</name>
    <name type="synonym">Mycosphaerella fijiensis</name>
    <dbReference type="NCBI Taxonomy" id="383855"/>
    <lineage>
        <taxon>Eukaryota</taxon>
        <taxon>Fungi</taxon>
        <taxon>Dikarya</taxon>
        <taxon>Ascomycota</taxon>
        <taxon>Pezizomycotina</taxon>
        <taxon>Dothideomycetes</taxon>
        <taxon>Dothideomycetidae</taxon>
        <taxon>Mycosphaerellales</taxon>
        <taxon>Mycosphaerellaceae</taxon>
        <taxon>Pseudocercospora</taxon>
    </lineage>
</organism>
<name>M2ZUG7_PSEFD</name>
<proteinExistence type="predicted"/>
<dbReference type="VEuPathDB" id="FungiDB:MYCFIDRAFT_207564"/>
<dbReference type="AlphaFoldDB" id="M2ZUG7"/>
<dbReference type="KEGG" id="pfj:MYCFIDRAFT_207564"/>
<evidence type="ECO:0000313" key="2">
    <source>
        <dbReference type="Proteomes" id="UP000016932"/>
    </source>
</evidence>
<dbReference type="GeneID" id="19336605"/>
<evidence type="ECO:0000313" key="1">
    <source>
        <dbReference type="EMBL" id="EME82649.1"/>
    </source>
</evidence>
<dbReference type="RefSeq" id="XP_007926118.1">
    <property type="nucleotide sequence ID" value="XM_007927927.1"/>
</dbReference>
<sequence length="289" mass="32939">MHSRTTCRPSGEGCNQGSHIEQLARQYYVSNPLRCAFRFCHQNAYSLSFTTGCSKESEQTSLRKRKVVKLNFVLAKIHADLRKRKEEGRVVTSARLRIGQGSYGHHFTVARRSQITRKRHRAVCLMSPGGSEEDLCLILVAYCGFHYCQRSQFLSFYIPQHHAAALPRDSEVVILSPRVGRAHQLDYFTKIRHSTTLAMLEAYCQQQTNGKQQRSYESHHVPIQEHRRSTVQIGKKAIDTIITASNQPKTYYAFPSPVSKADLEVSVPPWNYTFSKVPQVSKGVLCRHS</sequence>
<keyword evidence="2" id="KW-1185">Reference proteome</keyword>
<dbReference type="Proteomes" id="UP000016932">
    <property type="component" value="Unassembled WGS sequence"/>
</dbReference>